<evidence type="ECO:0000313" key="2">
    <source>
        <dbReference type="EMBL" id="GIJ06860.1"/>
    </source>
</evidence>
<dbReference type="EMBL" id="BOOZ01000001">
    <property type="protein sequence ID" value="GIJ06860.1"/>
    <property type="molecule type" value="Genomic_DNA"/>
</dbReference>
<protein>
    <submittedName>
        <fullName evidence="2">Uncharacterized protein</fullName>
    </submittedName>
</protein>
<reference evidence="2 3" key="1">
    <citation type="submission" date="2021-01" db="EMBL/GenBank/DDBJ databases">
        <title>Whole genome shotgun sequence of Verrucosispora andamanensis NBRC 109075.</title>
        <authorList>
            <person name="Komaki H."/>
            <person name="Tamura T."/>
        </authorList>
    </citation>
    <scope>NUCLEOTIDE SEQUENCE [LARGE SCALE GENOMIC DNA]</scope>
    <source>
        <strain evidence="2 3">NBRC 109075</strain>
    </source>
</reference>
<evidence type="ECO:0000256" key="1">
    <source>
        <dbReference type="SAM" id="MobiDB-lite"/>
    </source>
</evidence>
<evidence type="ECO:0000313" key="3">
    <source>
        <dbReference type="Proteomes" id="UP000647017"/>
    </source>
</evidence>
<feature type="region of interest" description="Disordered" evidence="1">
    <location>
        <begin position="584"/>
        <end position="613"/>
    </location>
</feature>
<feature type="region of interest" description="Disordered" evidence="1">
    <location>
        <begin position="444"/>
        <end position="548"/>
    </location>
</feature>
<organism evidence="2 3">
    <name type="scientific">Micromonospora andamanensis</name>
    <dbReference type="NCBI Taxonomy" id="1287068"/>
    <lineage>
        <taxon>Bacteria</taxon>
        <taxon>Bacillati</taxon>
        <taxon>Actinomycetota</taxon>
        <taxon>Actinomycetes</taxon>
        <taxon>Micromonosporales</taxon>
        <taxon>Micromonosporaceae</taxon>
        <taxon>Micromonospora</taxon>
    </lineage>
</organism>
<accession>A0ABQ4HMI6</accession>
<sequence length="829" mass="90387">MGKRPAYDSRLADERIASAVEAFTGASNVRVVREFRPGPQYSDALLFCVALTSTDRGRSLMQKRIVKVVPADSALEQADGHRRAQRSHPGFAQRHIVEQVGCCRVDDDRYLLIQRVANGGDEVKSLAELTDDEQSKAIPKIAALLLNDWNAADAGPNGAGVPTADTTVGGFIRQEVAALATEESVLAAVRELGLSATADAWLDLGDVRRPNPLHLLTCSDSPLSGRPIVYFAGHTHGDTHGGNVLVPRQSGELQYEQFLLVDCGGYRDDGALTRDVYFLLMTTLLRTIAPRTPDGEAGDRMPRNQADALRRYLIDPDRSPPGSLLPGLAQLIKGVHQVGLTYARQADCGLEWRQQRTLALVAHALVCLTFTNLGEPGRRWCWDLAVEALEAYHQALPKEDGATLIPPTASVLPVFLPPTARTGPHGRKSPAVGLDQQLLTIGPRPLWIHDPRPETPLVSSAGQTPEPAPQDLGTSRPALDDASAHWPANPVTSPIGTGAGTVTPVGTGLAESETSALPSFSVPRSPAPQPRQPHHDRSAGPVPPPRRKLRLPHLRTFAVPLASLVSVAGAVGLIPLIERRNDNVNAPNQTISPSRAPSSASSRNSGARSAPLPDTLEKLADDVAALPEDSPQGRYACAHHEVKSWNGNQENPELVSHHRYELWFTPEQSGKRIETEFEEGAPVGTTTSIFSEKRMTDVMPMPADGPDALRDQLRREFRKQPPELRDAAGMMRLVVRFYQFHPLDPAQRSVLLRELARTPGIDFVGRYVDEAGQRGAAFRAEDREGRQDTLLFDATGRLLSYELSRDDVLLSQYRYLVNTRTNTMDDPCE</sequence>
<name>A0ABQ4HMI6_9ACTN</name>
<keyword evidence="3" id="KW-1185">Reference proteome</keyword>
<gene>
    <name evidence="2" type="ORF">Van01_00740</name>
</gene>
<feature type="compositionally biased region" description="Low complexity" evidence="1">
    <location>
        <begin position="592"/>
        <end position="611"/>
    </location>
</feature>
<comment type="caution">
    <text evidence="2">The sequence shown here is derived from an EMBL/GenBank/DDBJ whole genome shotgun (WGS) entry which is preliminary data.</text>
</comment>
<dbReference type="Proteomes" id="UP000647017">
    <property type="component" value="Unassembled WGS sequence"/>
</dbReference>
<proteinExistence type="predicted"/>